<gene>
    <name evidence="4" type="ORF">FNH21_16245</name>
</gene>
<dbReference type="GO" id="GO:0016747">
    <property type="term" value="F:acyltransferase activity, transferring groups other than amino-acyl groups"/>
    <property type="evidence" value="ECO:0007669"/>
    <property type="project" value="InterPro"/>
</dbReference>
<dbReference type="InterPro" id="IPR016181">
    <property type="entry name" value="Acyl_CoA_acyltransferase"/>
</dbReference>
<dbReference type="Gene3D" id="3.40.630.30">
    <property type="match status" value="1"/>
</dbReference>
<keyword evidence="2" id="KW-0012">Acyltransferase</keyword>
<dbReference type="PROSITE" id="PS51186">
    <property type="entry name" value="GNAT"/>
    <property type="match status" value="1"/>
</dbReference>
<keyword evidence="5" id="KW-1185">Reference proteome</keyword>
<dbReference type="InterPro" id="IPR000182">
    <property type="entry name" value="GNAT_dom"/>
</dbReference>
<evidence type="ECO:0000259" key="3">
    <source>
        <dbReference type="PROSITE" id="PS51186"/>
    </source>
</evidence>
<dbReference type="PANTHER" id="PTHR43877:SF1">
    <property type="entry name" value="ACETYLTRANSFERASE"/>
    <property type="match status" value="1"/>
</dbReference>
<dbReference type="Proteomes" id="UP000326464">
    <property type="component" value="Unassembled WGS sequence"/>
</dbReference>
<keyword evidence="1 4" id="KW-0808">Transferase</keyword>
<dbReference type="EMBL" id="VJXX01000008">
    <property type="protein sequence ID" value="MPY12244.1"/>
    <property type="molecule type" value="Genomic_DNA"/>
</dbReference>
<sequence>MDPVQTSVRPAVDHDAGRLAEIHIAAWQATYRGIMTDERLDGMSIERATAHWQRNITDPAKGTEHLIVTHDDLPVGFAIFGPAPNDCAPDTGQLYALNLHPDWWAQGLGSTLFIASEQRLTALGYARAFLWVAKGNERAISFYNKHGWLDDGGTLEDAHFDPPIIEHRHSRMLNRS</sequence>
<dbReference type="SUPFAM" id="SSF55729">
    <property type="entry name" value="Acyl-CoA N-acyltransferases (Nat)"/>
    <property type="match status" value="1"/>
</dbReference>
<name>A0A7X1NSQ9_9MICC</name>
<evidence type="ECO:0000313" key="4">
    <source>
        <dbReference type="EMBL" id="MPY12244.1"/>
    </source>
</evidence>
<dbReference type="AlphaFoldDB" id="A0A7X1NSQ9"/>
<accession>A0A7X1NSQ9</accession>
<comment type="caution">
    <text evidence="4">The sequence shown here is derived from an EMBL/GenBank/DDBJ whole genome shotgun (WGS) entry which is preliminary data.</text>
</comment>
<dbReference type="InterPro" id="IPR050832">
    <property type="entry name" value="Bact_Acetyltransf"/>
</dbReference>
<dbReference type="Pfam" id="PF00583">
    <property type="entry name" value="Acetyltransf_1"/>
    <property type="match status" value="1"/>
</dbReference>
<organism evidence="4 5">
    <name type="scientific">Arthrobacter bussei</name>
    <dbReference type="NCBI Taxonomy" id="2594179"/>
    <lineage>
        <taxon>Bacteria</taxon>
        <taxon>Bacillati</taxon>
        <taxon>Actinomycetota</taxon>
        <taxon>Actinomycetes</taxon>
        <taxon>Micrococcales</taxon>
        <taxon>Micrococcaceae</taxon>
        <taxon>Arthrobacter</taxon>
    </lineage>
</organism>
<feature type="domain" description="N-acetyltransferase" evidence="3">
    <location>
        <begin position="6"/>
        <end position="174"/>
    </location>
</feature>
<proteinExistence type="predicted"/>
<evidence type="ECO:0000256" key="1">
    <source>
        <dbReference type="ARBA" id="ARBA00022679"/>
    </source>
</evidence>
<protein>
    <submittedName>
        <fullName evidence="4">GNAT family N-acetyltransferase</fullName>
    </submittedName>
</protein>
<dbReference type="PANTHER" id="PTHR43877">
    <property type="entry name" value="AMINOALKYLPHOSPHONATE N-ACETYLTRANSFERASE-RELATED-RELATED"/>
    <property type="match status" value="1"/>
</dbReference>
<reference evidence="5" key="1">
    <citation type="submission" date="2019-07" db="EMBL/GenBank/DDBJ databases">
        <title>Arthrobacter KR32 sp. nov., isolated from mountain cheese made of cows milk.</title>
        <authorList>
            <person name="Flegler A."/>
        </authorList>
    </citation>
    <scope>NUCLEOTIDE SEQUENCE [LARGE SCALE GENOMIC DNA]</scope>
    <source>
        <strain evidence="5">KR32</strain>
    </source>
</reference>
<evidence type="ECO:0000256" key="2">
    <source>
        <dbReference type="ARBA" id="ARBA00023315"/>
    </source>
</evidence>
<dbReference type="CDD" id="cd04301">
    <property type="entry name" value="NAT_SF"/>
    <property type="match status" value="1"/>
</dbReference>
<evidence type="ECO:0000313" key="5">
    <source>
        <dbReference type="Proteomes" id="UP000326464"/>
    </source>
</evidence>
<dbReference type="OrthoDB" id="5243635at2"/>